<dbReference type="EMBL" id="KV429052">
    <property type="protein sequence ID" value="KZT70363.1"/>
    <property type="molecule type" value="Genomic_DNA"/>
</dbReference>
<evidence type="ECO:0000313" key="1">
    <source>
        <dbReference type="EMBL" id="KZT70363.1"/>
    </source>
</evidence>
<dbReference type="Proteomes" id="UP000076727">
    <property type="component" value="Unassembled WGS sequence"/>
</dbReference>
<evidence type="ECO:0000313" key="2">
    <source>
        <dbReference type="Proteomes" id="UP000076727"/>
    </source>
</evidence>
<protein>
    <submittedName>
        <fullName evidence="1">Uncharacterized protein</fullName>
    </submittedName>
</protein>
<dbReference type="AlphaFoldDB" id="A0A165R6B6"/>
<gene>
    <name evidence="1" type="ORF">DAEQUDRAFT_725650</name>
</gene>
<proteinExistence type="predicted"/>
<reference evidence="1 2" key="1">
    <citation type="journal article" date="2016" name="Mol. Biol. Evol.">
        <title>Comparative Genomics of Early-Diverging Mushroom-Forming Fungi Provides Insights into the Origins of Lignocellulose Decay Capabilities.</title>
        <authorList>
            <person name="Nagy L.G."/>
            <person name="Riley R."/>
            <person name="Tritt A."/>
            <person name="Adam C."/>
            <person name="Daum C."/>
            <person name="Floudas D."/>
            <person name="Sun H."/>
            <person name="Yadav J.S."/>
            <person name="Pangilinan J."/>
            <person name="Larsson K.H."/>
            <person name="Matsuura K."/>
            <person name="Barry K."/>
            <person name="Labutti K."/>
            <person name="Kuo R."/>
            <person name="Ohm R.A."/>
            <person name="Bhattacharya S.S."/>
            <person name="Shirouzu T."/>
            <person name="Yoshinaga Y."/>
            <person name="Martin F.M."/>
            <person name="Grigoriev I.V."/>
            <person name="Hibbett D.S."/>
        </authorList>
    </citation>
    <scope>NUCLEOTIDE SEQUENCE [LARGE SCALE GENOMIC DNA]</scope>
    <source>
        <strain evidence="1 2">L-15889</strain>
    </source>
</reference>
<accession>A0A165R6B6</accession>
<organism evidence="1 2">
    <name type="scientific">Daedalea quercina L-15889</name>
    <dbReference type="NCBI Taxonomy" id="1314783"/>
    <lineage>
        <taxon>Eukaryota</taxon>
        <taxon>Fungi</taxon>
        <taxon>Dikarya</taxon>
        <taxon>Basidiomycota</taxon>
        <taxon>Agaricomycotina</taxon>
        <taxon>Agaricomycetes</taxon>
        <taxon>Polyporales</taxon>
        <taxon>Fomitopsis</taxon>
    </lineage>
</organism>
<sequence>MTSREYMIAARLVASHDQRQRFNLTHEFEFNMPATCLRKVMCTSLELQSLRCMMTWTSSATTLFAFATLPLLGLWHPPALNCPIECLVIDALNSECETSELDSSPAPHPVPFPFSSTTKKVGPALRIVCLHGV</sequence>
<name>A0A165R6B6_9APHY</name>
<keyword evidence="2" id="KW-1185">Reference proteome</keyword>